<dbReference type="Proteomes" id="UP000215450">
    <property type="component" value="Unassembled WGS sequence"/>
</dbReference>
<evidence type="ECO:0000259" key="6">
    <source>
        <dbReference type="Pfam" id="PF17763"/>
    </source>
</evidence>
<accession>A0A238TDA1</accession>
<dbReference type="OrthoDB" id="9788068at2"/>
<name>A0A238TDA1_9NEIS</name>
<evidence type="ECO:0000256" key="2">
    <source>
        <dbReference type="PIRSR" id="PIRSR001220-1"/>
    </source>
</evidence>
<evidence type="ECO:0000256" key="4">
    <source>
        <dbReference type="PROSITE-ProRule" id="PRU10100"/>
    </source>
</evidence>
<dbReference type="SFLD" id="SFLDS00057">
    <property type="entry name" value="Glutaminase/Asparaginase"/>
    <property type="match status" value="1"/>
</dbReference>
<dbReference type="Gene3D" id="3.40.50.1170">
    <property type="entry name" value="L-asparaginase, N-terminal domain"/>
    <property type="match status" value="1"/>
</dbReference>
<evidence type="ECO:0000256" key="3">
    <source>
        <dbReference type="PROSITE-ProRule" id="PRU10099"/>
    </source>
</evidence>
<dbReference type="InterPro" id="IPR027474">
    <property type="entry name" value="L-asparaginase_N"/>
</dbReference>
<dbReference type="PROSITE" id="PS51732">
    <property type="entry name" value="ASN_GLN_ASE_3"/>
    <property type="match status" value="1"/>
</dbReference>
<dbReference type="GO" id="GO:0006520">
    <property type="term" value="P:amino acid metabolic process"/>
    <property type="evidence" value="ECO:0007669"/>
    <property type="project" value="InterPro"/>
</dbReference>
<dbReference type="InterPro" id="IPR020827">
    <property type="entry name" value="Asparaginase/glutaminase_AS1"/>
</dbReference>
<feature type="active site" evidence="4">
    <location>
        <position position="84"/>
    </location>
</feature>
<dbReference type="SUPFAM" id="SSF53774">
    <property type="entry name" value="Glutaminase/Asparaginase"/>
    <property type="match status" value="1"/>
</dbReference>
<dbReference type="PRINTS" id="PR00139">
    <property type="entry name" value="ASNGLNASE"/>
</dbReference>
<dbReference type="PANTHER" id="PTHR11707:SF28">
    <property type="entry name" value="60 KDA LYSOPHOSPHOLIPASE"/>
    <property type="match status" value="1"/>
</dbReference>
<evidence type="ECO:0000313" key="7">
    <source>
        <dbReference type="EMBL" id="SMQ13031.1"/>
    </source>
</evidence>
<evidence type="ECO:0000256" key="1">
    <source>
        <dbReference type="ARBA" id="ARBA00010518"/>
    </source>
</evidence>
<evidence type="ECO:0000313" key="8">
    <source>
        <dbReference type="EMBL" id="SNB72644.1"/>
    </source>
</evidence>
<dbReference type="PIRSF" id="PIRSF001220">
    <property type="entry name" value="L-ASNase_gatD"/>
    <property type="match status" value="1"/>
</dbReference>
<reference evidence="8 9" key="2">
    <citation type="submission" date="2017-06" db="EMBL/GenBank/DDBJ databases">
        <authorList>
            <person name="Kim H.J."/>
            <person name="Triplett B.A."/>
        </authorList>
    </citation>
    <scope>NUCLEOTIDE SEQUENCE [LARGE SCALE GENOMIC DNA]</scope>
    <source>
        <strain evidence="8">Kingella_eburonensis</strain>
    </source>
</reference>
<evidence type="ECO:0000313" key="9">
    <source>
        <dbReference type="Proteomes" id="UP000215450"/>
    </source>
</evidence>
<dbReference type="InterPro" id="IPR037152">
    <property type="entry name" value="L-asparaginase_N_sf"/>
</dbReference>
<dbReference type="InterPro" id="IPR027475">
    <property type="entry name" value="Asparaginase/glutaminase_AS2"/>
</dbReference>
<dbReference type="EC" id="3.5.1.1" evidence="8"/>
<gene>
    <name evidence="8" type="primary">ansA</name>
    <name evidence="7" type="ORF">KEBURONENSIS_00401</name>
    <name evidence="8" type="ORF">KEBURONENSIS_01478</name>
</gene>
<keyword evidence="8" id="KW-0378">Hydrolase</keyword>
<feature type="domain" description="L-asparaginase N-terminal" evidence="5">
    <location>
        <begin position="3"/>
        <end position="172"/>
    </location>
</feature>
<dbReference type="EMBL" id="FXUV01000041">
    <property type="protein sequence ID" value="SMQ13031.1"/>
    <property type="molecule type" value="Genomic_DNA"/>
</dbReference>
<dbReference type="Gene3D" id="3.40.50.40">
    <property type="match status" value="1"/>
</dbReference>
<dbReference type="PANTHER" id="PTHR11707">
    <property type="entry name" value="L-ASPARAGINASE"/>
    <property type="match status" value="1"/>
</dbReference>
<dbReference type="AlphaFoldDB" id="A0A238TDA1"/>
<feature type="domain" description="Asparaginase/glutaminase C-terminal" evidence="6">
    <location>
        <begin position="195"/>
        <end position="306"/>
    </location>
</feature>
<dbReference type="RefSeq" id="WP_095063078.1">
    <property type="nucleotide sequence ID" value="NZ_FXUV02000030.1"/>
</dbReference>
<dbReference type="InterPro" id="IPR027473">
    <property type="entry name" value="L-asparaginase_C"/>
</dbReference>
<comment type="similarity">
    <text evidence="1">Belongs to the asparaginase 1 family.</text>
</comment>
<keyword evidence="9" id="KW-1185">Reference proteome</keyword>
<dbReference type="PROSITE" id="PS00144">
    <property type="entry name" value="ASN_GLN_ASE_1"/>
    <property type="match status" value="1"/>
</dbReference>
<dbReference type="InterPro" id="IPR041725">
    <property type="entry name" value="L-asparaginase_I"/>
</dbReference>
<dbReference type="EMBL" id="FXUV02000030">
    <property type="protein sequence ID" value="SNB72644.1"/>
    <property type="molecule type" value="Genomic_DNA"/>
</dbReference>
<dbReference type="InterPro" id="IPR040919">
    <property type="entry name" value="Asparaginase_C"/>
</dbReference>
<organism evidence="8 9">
    <name type="scientific">Kingella negevensis</name>
    <dbReference type="NCBI Taxonomy" id="1522312"/>
    <lineage>
        <taxon>Bacteria</taxon>
        <taxon>Pseudomonadati</taxon>
        <taxon>Pseudomonadota</taxon>
        <taxon>Betaproteobacteria</taxon>
        <taxon>Neisseriales</taxon>
        <taxon>Neisseriaceae</taxon>
        <taxon>Kingella</taxon>
    </lineage>
</organism>
<protein>
    <submittedName>
        <fullName evidence="8">L-asparaginase 1</fullName>
        <ecNumber evidence="8">3.5.1.1</ecNumber>
    </submittedName>
</protein>
<dbReference type="GO" id="GO:0004067">
    <property type="term" value="F:asparaginase activity"/>
    <property type="evidence" value="ECO:0007669"/>
    <property type="project" value="UniProtKB-UniRule"/>
</dbReference>
<dbReference type="Pfam" id="PF00710">
    <property type="entry name" value="Asparaginase"/>
    <property type="match status" value="1"/>
</dbReference>
<reference evidence="7" key="1">
    <citation type="submission" date="2017-05" db="EMBL/GenBank/DDBJ databases">
        <authorList>
            <person name="Song R."/>
            <person name="Chenine A.L."/>
            <person name="Ruprecht R.M."/>
        </authorList>
    </citation>
    <scope>NUCLEOTIDE SEQUENCE</scope>
    <source>
        <strain evidence="7">Kingella_eburonensis</strain>
    </source>
</reference>
<feature type="active site" description="O-isoaspartyl threonine intermediate" evidence="2">
    <location>
        <position position="12"/>
    </location>
</feature>
<evidence type="ECO:0000259" key="5">
    <source>
        <dbReference type="Pfam" id="PF00710"/>
    </source>
</evidence>
<feature type="active site" evidence="3">
    <location>
        <position position="12"/>
    </location>
</feature>
<dbReference type="Pfam" id="PF17763">
    <property type="entry name" value="Asparaginase_C"/>
    <property type="match status" value="1"/>
</dbReference>
<dbReference type="InterPro" id="IPR006034">
    <property type="entry name" value="Asparaginase/glutaminase-like"/>
</dbReference>
<dbReference type="CDD" id="cd08963">
    <property type="entry name" value="L-asparaginase_I"/>
    <property type="match status" value="1"/>
</dbReference>
<dbReference type="STRING" id="1522312.GCA_900177895_01135"/>
<proteinExistence type="inferred from homology"/>
<dbReference type="PROSITE" id="PS00917">
    <property type="entry name" value="ASN_GLN_ASE_2"/>
    <property type="match status" value="1"/>
</dbReference>
<dbReference type="InterPro" id="IPR036152">
    <property type="entry name" value="Asp/glu_Ase-like_sf"/>
</dbReference>
<dbReference type="PIRSF" id="PIRSF500176">
    <property type="entry name" value="L_ASNase"/>
    <property type="match status" value="1"/>
</dbReference>
<dbReference type="SMART" id="SM00870">
    <property type="entry name" value="Asparaginase"/>
    <property type="match status" value="1"/>
</dbReference>
<sequence length="316" mass="33465">MKRIFVLYTGGTIGMVQSELGLRPDTGIVNSALAPFSGCLKCDWFVCEPLIDSSAVSPKHWADWLRILQAQLPRYDGALILHGTDTLAYTANVLALALDTLGKPVVLTGSQKPFDHVNSDAPDNLQTAVAALLRDDVREVLLVFNGKLFSAVGCSKVSTETDDGFANAHFGEWQPESGVAPFSGCVKRVFNPDVHVANVYLTPVAGVQAATFMLDNFGAAAAIVQSFGHGNAPDNANWLVAVRRFTQQGKVLLNISQVPQGCAAAVYAQGSALRQAGAIQGGKCNIETAVALAMLAAANNWSADDVAAELARLRLV</sequence>